<dbReference type="Proteomes" id="UP000190435">
    <property type="component" value="Unassembled WGS sequence"/>
</dbReference>
<evidence type="ECO:0000313" key="5">
    <source>
        <dbReference type="Proteomes" id="UP000255279"/>
    </source>
</evidence>
<proteinExistence type="predicted"/>
<accession>A0A1T0A5A5</accession>
<evidence type="ECO:0000259" key="1">
    <source>
        <dbReference type="Pfam" id="PF01738"/>
    </source>
</evidence>
<dbReference type="AlphaFoldDB" id="A0A1T0A5A5"/>
<evidence type="ECO:0000313" key="4">
    <source>
        <dbReference type="Proteomes" id="UP000190435"/>
    </source>
</evidence>
<organism evidence="2 4">
    <name type="scientific">Moraxella caviae</name>
    <dbReference type="NCBI Taxonomy" id="34060"/>
    <lineage>
        <taxon>Bacteria</taxon>
        <taxon>Pseudomonadati</taxon>
        <taxon>Pseudomonadota</taxon>
        <taxon>Gammaproteobacteria</taxon>
        <taxon>Moraxellales</taxon>
        <taxon>Moraxellaceae</taxon>
        <taxon>Moraxella</taxon>
    </lineage>
</organism>
<reference evidence="2 4" key="1">
    <citation type="submission" date="2017-02" db="EMBL/GenBank/DDBJ databases">
        <title>Draft genome sequence of Moraxella caviae CCUG 355 type strain.</title>
        <authorList>
            <person name="Engstrom-Jakobsson H."/>
            <person name="Salva-Serra F."/>
            <person name="Thorell K."/>
            <person name="Gonzales-Siles L."/>
            <person name="Karlsson R."/>
            <person name="Boulund F."/>
            <person name="Engstrand L."/>
            <person name="Moore E."/>
        </authorList>
    </citation>
    <scope>NUCLEOTIDE SEQUENCE [LARGE SCALE GENOMIC DNA]</scope>
    <source>
        <strain evidence="2 4">CCUG 355</strain>
    </source>
</reference>
<dbReference type="EMBL" id="UGQE01000001">
    <property type="protein sequence ID" value="STZ10199.1"/>
    <property type="molecule type" value="Genomic_DNA"/>
</dbReference>
<reference evidence="3 5" key="2">
    <citation type="submission" date="2018-06" db="EMBL/GenBank/DDBJ databases">
        <authorList>
            <consortium name="Pathogen Informatics"/>
            <person name="Doyle S."/>
        </authorList>
    </citation>
    <scope>NUCLEOTIDE SEQUENCE [LARGE SCALE GENOMIC DNA]</scope>
    <source>
        <strain evidence="3 5">NCTC10293</strain>
    </source>
</reference>
<dbReference type="SUPFAM" id="SSF53474">
    <property type="entry name" value="alpha/beta-Hydrolases"/>
    <property type="match status" value="1"/>
</dbReference>
<dbReference type="Pfam" id="PF01738">
    <property type="entry name" value="DLH"/>
    <property type="match status" value="1"/>
</dbReference>
<gene>
    <name evidence="2" type="ORF">B0181_04085</name>
    <name evidence="3" type="ORF">NCTC10293_00524</name>
</gene>
<dbReference type="Proteomes" id="UP000255279">
    <property type="component" value="Unassembled WGS sequence"/>
</dbReference>
<dbReference type="EMBL" id="MUXU01000026">
    <property type="protein sequence ID" value="OOR90915.1"/>
    <property type="molecule type" value="Genomic_DNA"/>
</dbReference>
<dbReference type="OrthoDB" id="9787933at2"/>
<dbReference type="RefSeq" id="WP_078276213.1">
    <property type="nucleotide sequence ID" value="NZ_MUXU01000026.1"/>
</dbReference>
<feature type="domain" description="Dienelactone hydrolase" evidence="1">
    <location>
        <begin position="22"/>
        <end position="241"/>
    </location>
</feature>
<evidence type="ECO:0000313" key="2">
    <source>
        <dbReference type="EMBL" id="OOR90915.1"/>
    </source>
</evidence>
<dbReference type="InterPro" id="IPR029058">
    <property type="entry name" value="AB_hydrolase_fold"/>
</dbReference>
<sequence>MTIRTQTLATTAADGTVLLSHVALPDGSTPVAGILVAPEWWGVVEHPKSVAERLAQAGFAAAVMDVYGDGKFTTDAATANAWMTDALSNPMALMDRCARILADFAALPEVDSARIGVAGFCFGGKLGLDMARLAQPIKAVATFHGNPAPIKPAEKDVFTASVLVAHGAADSMVSMQAIDGLKDELAAADVRFEIDVYDNAKHGFSNPAADARAAENGVDLGYNEAAAVASWDKMVAFMRKELA</sequence>
<keyword evidence="4" id="KW-1185">Reference proteome</keyword>
<dbReference type="PANTHER" id="PTHR46623:SF7">
    <property type="entry name" value="CARBOXYMETHYLENEBUTENOLIDASE"/>
    <property type="match status" value="1"/>
</dbReference>
<dbReference type="Gene3D" id="3.40.50.1820">
    <property type="entry name" value="alpha/beta hydrolase"/>
    <property type="match status" value="1"/>
</dbReference>
<keyword evidence="2" id="KW-0378">Hydrolase</keyword>
<dbReference type="InterPro" id="IPR051049">
    <property type="entry name" value="Dienelactone_hydrolase-like"/>
</dbReference>
<protein>
    <submittedName>
        <fullName evidence="2">Dienelactone hydrolase</fullName>
    </submittedName>
    <submittedName>
        <fullName evidence="3">Predicted esterase</fullName>
    </submittedName>
</protein>
<evidence type="ECO:0000313" key="3">
    <source>
        <dbReference type="EMBL" id="STZ10199.1"/>
    </source>
</evidence>
<dbReference type="PANTHER" id="PTHR46623">
    <property type="entry name" value="CARBOXYMETHYLENEBUTENOLIDASE-RELATED"/>
    <property type="match status" value="1"/>
</dbReference>
<dbReference type="InterPro" id="IPR002925">
    <property type="entry name" value="Dienelactn_hydro"/>
</dbReference>
<dbReference type="STRING" id="34060.B0181_04085"/>
<name>A0A1T0A5A5_9GAMM</name>
<dbReference type="GO" id="GO:0016787">
    <property type="term" value="F:hydrolase activity"/>
    <property type="evidence" value="ECO:0007669"/>
    <property type="project" value="UniProtKB-KW"/>
</dbReference>